<dbReference type="EMBL" id="PJAF01000022">
    <property type="protein sequence ID" value="PKF68295.1"/>
    <property type="molecule type" value="Genomic_DNA"/>
</dbReference>
<evidence type="ECO:0000259" key="3">
    <source>
        <dbReference type="Pfam" id="PF24346"/>
    </source>
</evidence>
<feature type="region of interest" description="Disordered" evidence="1">
    <location>
        <begin position="853"/>
        <end position="951"/>
    </location>
</feature>
<dbReference type="Proteomes" id="UP000233249">
    <property type="component" value="Unassembled WGS sequence"/>
</dbReference>
<dbReference type="InterPro" id="IPR041100">
    <property type="entry name" value="TQ"/>
</dbReference>
<evidence type="ECO:0000256" key="1">
    <source>
        <dbReference type="SAM" id="MobiDB-lite"/>
    </source>
</evidence>
<feature type="compositionally biased region" description="Basic and acidic residues" evidence="1">
    <location>
        <begin position="177"/>
        <end position="189"/>
    </location>
</feature>
<accession>A0A2N0X6G8</accession>
<evidence type="ECO:0000313" key="5">
    <source>
        <dbReference type="Proteomes" id="UP000233249"/>
    </source>
</evidence>
<feature type="domain" description="T-Q ester bond containing" evidence="2">
    <location>
        <begin position="383"/>
        <end position="532"/>
    </location>
</feature>
<evidence type="ECO:0008006" key="6">
    <source>
        <dbReference type="Google" id="ProtNLM"/>
    </source>
</evidence>
<dbReference type="PANTHER" id="PTHR24216">
    <property type="entry name" value="PAXILLIN-RELATED"/>
    <property type="match status" value="1"/>
</dbReference>
<feature type="region of interest" description="Disordered" evidence="1">
    <location>
        <begin position="492"/>
        <end position="622"/>
    </location>
</feature>
<proteinExistence type="predicted"/>
<dbReference type="PANTHER" id="PTHR24216:SF65">
    <property type="entry name" value="PAXILLIN-LIKE PROTEIN 1"/>
    <property type="match status" value="1"/>
</dbReference>
<reference evidence="4 5" key="1">
    <citation type="submission" date="2017-12" db="EMBL/GenBank/DDBJ databases">
        <title>Corynebacterium mastitidis 16-1433 Genome.</title>
        <authorList>
            <person name="Gulvik C.A."/>
        </authorList>
    </citation>
    <scope>NUCLEOTIDE SEQUENCE [LARGE SCALE GENOMIC DNA]</scope>
    <source>
        <strain evidence="4 5">16-1433</strain>
    </source>
</reference>
<feature type="compositionally biased region" description="Low complexity" evidence="1">
    <location>
        <begin position="545"/>
        <end position="575"/>
    </location>
</feature>
<feature type="compositionally biased region" description="Basic and acidic residues" evidence="1">
    <location>
        <begin position="366"/>
        <end position="378"/>
    </location>
</feature>
<name>A0A2N0X6G8_9CORY</name>
<feature type="compositionally biased region" description="Basic and acidic residues" evidence="1">
    <location>
        <begin position="342"/>
        <end position="353"/>
    </location>
</feature>
<feature type="domain" description="T-Q ester bond containing" evidence="2">
    <location>
        <begin position="610"/>
        <end position="737"/>
    </location>
</feature>
<feature type="region of interest" description="Disordered" evidence="1">
    <location>
        <begin position="128"/>
        <end position="190"/>
    </location>
</feature>
<feature type="compositionally biased region" description="Basic and acidic residues" evidence="1">
    <location>
        <begin position="495"/>
        <end position="506"/>
    </location>
</feature>
<feature type="compositionally biased region" description="Basic and acidic residues" evidence="1">
    <location>
        <begin position="910"/>
        <end position="923"/>
    </location>
</feature>
<dbReference type="Gene3D" id="2.60.40.3930">
    <property type="match status" value="3"/>
</dbReference>
<dbReference type="Pfam" id="PF24346">
    <property type="entry name" value="DUF7507"/>
    <property type="match status" value="1"/>
</dbReference>
<dbReference type="AlphaFoldDB" id="A0A2N0X6G8"/>
<feature type="compositionally biased region" description="Low complexity" evidence="1">
    <location>
        <begin position="593"/>
        <end position="604"/>
    </location>
</feature>
<dbReference type="InterPro" id="IPR055354">
    <property type="entry name" value="DUF7507"/>
</dbReference>
<protein>
    <recommendedName>
        <fullName evidence="6">Fibronectin type-III domain-containing protein</fullName>
    </recommendedName>
</protein>
<evidence type="ECO:0000313" key="4">
    <source>
        <dbReference type="EMBL" id="PKF68295.1"/>
    </source>
</evidence>
<dbReference type="Pfam" id="PF18202">
    <property type="entry name" value="TQ"/>
    <property type="match status" value="3"/>
</dbReference>
<comment type="caution">
    <text evidence="4">The sequence shown here is derived from an EMBL/GenBank/DDBJ whole genome shotgun (WGS) entry which is preliminary data.</text>
</comment>
<sequence>MKTAGVKLKKYIGAKAENADSLSVAEAEALNDSQTADAAHEAGKADEDLTVAFVVENAGELDLKDLALSDAAITEAFKNAVDGTEAGVDEETPQVTNIRAVDAQKQKLLKSGEKMVFVGDLKAPAAGKLHADKADVAGTPVDEEGEPTSYTPVDEKGQPQKDADGNPVVNEPSTPVKSEEDQAHAKTPELKTAGVKLKKYIGAKAENADSLSVAEAEALNDSQTADAAHEAGKADEDLTVAFVVENAGELDLKDLALSDAAITEAFKNAVDGTEAGVDEETPQVTNIRAVDAQKQKLLKSGEKMVFVGDLKAPAAGKLHADKADVAGTPVDEEGEPTSYTPVDEKGQPQKDADGNPVVNEPSTPVKSEEDQAHAKTPESDFTPEIATSASVDKDSKVEAFASDEDQTVYDTVTVENLVEGASYTLDAQLMKKSDSSEIAGATGSKSFTADESGLDGFVKNDDGSVSGSVVVEIPLKAGSLKSGDSAVAFETLTSADEKAQEHRADQLTDGSKPSGDVIADHKDINDAKQTVTYEVKDETKPNPGKPSESVPPSEQPEKPVVNPSDDSSDEPTPSSEKPEPQPSSKEPVETEEPTTSVTSEPAEPSDLEPSIKTSVDPKTMEIAPGGKVVDTVSYEGLKPGVEYTLRAQMVDKDDQNRVIGSGEKTFTTPASDAKSVDGSVDVDITFNANAKDVSSAVAFEELTSKVVDAKGNETPDASKPNAIAEHKDINDAAQTVNSEETPGTPKLELKKYIGTQEFTGEEKPQDQPGADGVVDAQDPSKAFEAKDADQELTVTFVVTNTGGLDLKDVSVADELTGADTAGIELGEITPAKQDIKVGESVNFTAKIKAPEAGKLHADEAKASGVPVDENGNEVPWTDADGKEHTPGESVDSNVDPAHAKTPKPGEPTEEPSKPAKPSEKEPTSSEPVKPGEPGKPNEPKPGKPSESAPEPKITTDAAIEDQGALVAGATVVDTVSFSNLVPGKKYELSAELMCKASGDATGATAKVTFVPQVADGQINVPVSVTDGDCSEQVVFETLRNADGDVVAVHHDINDEAQTVTAQDVLKPAPSDEVKAAKQDKNVTVVTEGAPEVGKAVAPKTPRRSIKAIPSGSLVFEEGMPSQI</sequence>
<organism evidence="4 5">
    <name type="scientific">Corynebacterium mastitidis</name>
    <dbReference type="NCBI Taxonomy" id="161890"/>
    <lineage>
        <taxon>Bacteria</taxon>
        <taxon>Bacillati</taxon>
        <taxon>Actinomycetota</taxon>
        <taxon>Actinomycetes</taxon>
        <taxon>Mycobacteriales</taxon>
        <taxon>Corynebacteriaceae</taxon>
        <taxon>Corynebacterium</taxon>
    </lineage>
</organism>
<evidence type="ECO:0000259" key="2">
    <source>
        <dbReference type="Pfam" id="PF18202"/>
    </source>
</evidence>
<feature type="region of interest" description="Disordered" evidence="1">
    <location>
        <begin position="317"/>
        <end position="392"/>
    </location>
</feature>
<feature type="domain" description="T-Q ester bond containing" evidence="2">
    <location>
        <begin position="952"/>
        <end position="1060"/>
    </location>
</feature>
<gene>
    <name evidence="4" type="ORF">CXB45_07975</name>
</gene>
<feature type="region of interest" description="Disordered" evidence="1">
    <location>
        <begin position="434"/>
        <end position="464"/>
    </location>
</feature>
<dbReference type="NCBIfam" id="NF033903">
    <property type="entry name" value="VaFE_rpt"/>
    <property type="match status" value="3"/>
</dbReference>
<feature type="domain" description="DUF7507" evidence="3">
    <location>
        <begin position="785"/>
        <end position="849"/>
    </location>
</feature>
<feature type="compositionally biased region" description="Basic and acidic residues" evidence="1">
    <location>
        <begin position="153"/>
        <end position="164"/>
    </location>
</feature>